<dbReference type="EnsemblPlants" id="OB04G27670.1">
    <property type="protein sequence ID" value="OB04G27670.1"/>
    <property type="gene ID" value="OB04G27670"/>
</dbReference>
<dbReference type="HOGENOM" id="CLU_1417150_0_0_1"/>
<name>J3M042_ORYBR</name>
<dbReference type="Proteomes" id="UP000006038">
    <property type="component" value="Chromosome 4"/>
</dbReference>
<sequence>MDGPDRWIDACTRLRTEATLVEQQQPANFGTAFLACADRRISTTVRDNTKSVKDYCSRLSVTSLLYDPALKSLSILCYHERNVVIFTRCELNRQASLSLRRSPSGYVAKATPKFSPHTPQGFPGICWRLRSGPMNHRGSLPVATNHEFIGQTHSAVVTGLVPVTAIERSRLHGISRYQLGHGANSMSGAAFG</sequence>
<reference evidence="1" key="2">
    <citation type="submission" date="2013-04" db="UniProtKB">
        <authorList>
            <consortium name="EnsemblPlants"/>
        </authorList>
    </citation>
    <scope>IDENTIFICATION</scope>
</reference>
<reference evidence="1" key="1">
    <citation type="journal article" date="2013" name="Nat. Commun.">
        <title>Whole-genome sequencing of Oryza brachyantha reveals mechanisms underlying Oryza genome evolution.</title>
        <authorList>
            <person name="Chen J."/>
            <person name="Huang Q."/>
            <person name="Gao D."/>
            <person name="Wang J."/>
            <person name="Lang Y."/>
            <person name="Liu T."/>
            <person name="Li B."/>
            <person name="Bai Z."/>
            <person name="Luis Goicoechea J."/>
            <person name="Liang C."/>
            <person name="Chen C."/>
            <person name="Zhang W."/>
            <person name="Sun S."/>
            <person name="Liao Y."/>
            <person name="Zhang X."/>
            <person name="Yang L."/>
            <person name="Song C."/>
            <person name="Wang M."/>
            <person name="Shi J."/>
            <person name="Liu G."/>
            <person name="Liu J."/>
            <person name="Zhou H."/>
            <person name="Zhou W."/>
            <person name="Yu Q."/>
            <person name="An N."/>
            <person name="Chen Y."/>
            <person name="Cai Q."/>
            <person name="Wang B."/>
            <person name="Liu B."/>
            <person name="Min J."/>
            <person name="Huang Y."/>
            <person name="Wu H."/>
            <person name="Li Z."/>
            <person name="Zhang Y."/>
            <person name="Yin Y."/>
            <person name="Song W."/>
            <person name="Jiang J."/>
            <person name="Jackson S.A."/>
            <person name="Wing R.A."/>
            <person name="Wang J."/>
            <person name="Chen M."/>
        </authorList>
    </citation>
    <scope>NUCLEOTIDE SEQUENCE [LARGE SCALE GENOMIC DNA]</scope>
    <source>
        <strain evidence="1">cv. IRGC 101232</strain>
    </source>
</reference>
<organism evidence="1">
    <name type="scientific">Oryza brachyantha</name>
    <name type="common">malo sina</name>
    <dbReference type="NCBI Taxonomy" id="4533"/>
    <lineage>
        <taxon>Eukaryota</taxon>
        <taxon>Viridiplantae</taxon>
        <taxon>Streptophyta</taxon>
        <taxon>Embryophyta</taxon>
        <taxon>Tracheophyta</taxon>
        <taxon>Spermatophyta</taxon>
        <taxon>Magnoliopsida</taxon>
        <taxon>Liliopsida</taxon>
        <taxon>Poales</taxon>
        <taxon>Poaceae</taxon>
        <taxon>BOP clade</taxon>
        <taxon>Oryzoideae</taxon>
        <taxon>Oryzeae</taxon>
        <taxon>Oryzinae</taxon>
        <taxon>Oryza</taxon>
    </lineage>
</organism>
<dbReference type="AlphaFoldDB" id="J3M042"/>
<evidence type="ECO:0000313" key="2">
    <source>
        <dbReference type="Proteomes" id="UP000006038"/>
    </source>
</evidence>
<keyword evidence="2" id="KW-1185">Reference proteome</keyword>
<evidence type="ECO:0000313" key="1">
    <source>
        <dbReference type="EnsemblPlants" id="OB04G27670.1"/>
    </source>
</evidence>
<proteinExistence type="predicted"/>
<dbReference type="Gramene" id="OB04G27670.1">
    <property type="protein sequence ID" value="OB04G27670.1"/>
    <property type="gene ID" value="OB04G27670"/>
</dbReference>
<protein>
    <submittedName>
        <fullName evidence="1">Uncharacterized protein</fullName>
    </submittedName>
</protein>
<accession>J3M042</accession>